<name>A0A261G1E9_9BIFI</name>
<dbReference type="EMBL" id="MWXA01000009">
    <property type="protein sequence ID" value="OZG65065.1"/>
    <property type="molecule type" value="Genomic_DNA"/>
</dbReference>
<evidence type="ECO:0000313" key="2">
    <source>
        <dbReference type="Proteomes" id="UP000216451"/>
    </source>
</evidence>
<organism evidence="1 2">
    <name type="scientific">Bifidobacterium aquikefiri</name>
    <dbReference type="NCBI Taxonomy" id="1653207"/>
    <lineage>
        <taxon>Bacteria</taxon>
        <taxon>Bacillati</taxon>
        <taxon>Actinomycetota</taxon>
        <taxon>Actinomycetes</taxon>
        <taxon>Bifidobacteriales</taxon>
        <taxon>Bifidobacteriaceae</taxon>
        <taxon>Bifidobacterium</taxon>
    </lineage>
</organism>
<gene>
    <name evidence="1" type="ORF">BAQU_1805</name>
</gene>
<reference evidence="1 2" key="1">
    <citation type="journal article" date="2017" name="BMC Genomics">
        <title>Comparative genomic and phylogenomic analyses of the Bifidobacteriaceae family.</title>
        <authorList>
            <person name="Lugli G.A."/>
            <person name="Milani C."/>
            <person name="Turroni F."/>
            <person name="Duranti S."/>
            <person name="Mancabelli L."/>
            <person name="Mangifesta M."/>
            <person name="Ferrario C."/>
            <person name="Modesto M."/>
            <person name="Mattarelli P."/>
            <person name="Jiri K."/>
            <person name="van Sinderen D."/>
            <person name="Ventura M."/>
        </authorList>
    </citation>
    <scope>NUCLEOTIDE SEQUENCE [LARGE SCALE GENOMIC DNA]</scope>
    <source>
        <strain evidence="1 2">LMG 28769</strain>
    </source>
</reference>
<dbReference type="AlphaFoldDB" id="A0A261G1E9"/>
<sequence>MTKLQHAKKSVTELLLLFDDVPTLSSTIHFKERIHDVRQQSCS</sequence>
<keyword evidence="2" id="KW-1185">Reference proteome</keyword>
<protein>
    <submittedName>
        <fullName evidence="1">Uncharacterized protein</fullName>
    </submittedName>
</protein>
<accession>A0A261G1E9</accession>
<evidence type="ECO:0000313" key="1">
    <source>
        <dbReference type="EMBL" id="OZG65065.1"/>
    </source>
</evidence>
<proteinExistence type="predicted"/>
<comment type="caution">
    <text evidence="1">The sequence shown here is derived from an EMBL/GenBank/DDBJ whole genome shotgun (WGS) entry which is preliminary data.</text>
</comment>
<dbReference type="Proteomes" id="UP000216451">
    <property type="component" value="Unassembled WGS sequence"/>
</dbReference>